<feature type="compositionally biased region" description="Polar residues" evidence="13">
    <location>
        <begin position="426"/>
        <end position="435"/>
    </location>
</feature>
<dbReference type="InterPro" id="IPR027417">
    <property type="entry name" value="P-loop_NTPase"/>
</dbReference>
<evidence type="ECO:0000259" key="14">
    <source>
        <dbReference type="PROSITE" id="PS51199"/>
    </source>
</evidence>
<evidence type="ECO:0000256" key="1">
    <source>
        <dbReference type="ARBA" id="ARBA00008428"/>
    </source>
</evidence>
<dbReference type="GO" id="GO:0016887">
    <property type="term" value="F:ATP hydrolysis activity"/>
    <property type="evidence" value="ECO:0007669"/>
    <property type="project" value="RHEA"/>
</dbReference>
<keyword evidence="16" id="KW-1185">Reference proteome</keyword>
<keyword evidence="6 12" id="KW-0347">Helicase</keyword>
<keyword evidence="3 12" id="KW-0235">DNA replication</keyword>
<dbReference type="InterPro" id="IPR003593">
    <property type="entry name" value="AAA+_ATPase"/>
</dbReference>
<evidence type="ECO:0000256" key="11">
    <source>
        <dbReference type="NCBIfam" id="TIGR00665"/>
    </source>
</evidence>
<comment type="catalytic activity">
    <reaction evidence="10 12">
        <text>ATP + H2O = ADP + phosphate + H(+)</text>
        <dbReference type="Rhea" id="RHEA:13065"/>
        <dbReference type="ChEBI" id="CHEBI:15377"/>
        <dbReference type="ChEBI" id="CHEBI:15378"/>
        <dbReference type="ChEBI" id="CHEBI:30616"/>
        <dbReference type="ChEBI" id="CHEBI:43474"/>
        <dbReference type="ChEBI" id="CHEBI:456216"/>
        <dbReference type="EC" id="5.6.2.3"/>
    </reaction>
</comment>
<dbReference type="GO" id="GO:0005829">
    <property type="term" value="C:cytosol"/>
    <property type="evidence" value="ECO:0007669"/>
    <property type="project" value="TreeGrafter"/>
</dbReference>
<dbReference type="Gene3D" id="1.10.860.10">
    <property type="entry name" value="DNAb Helicase, Chain A"/>
    <property type="match status" value="1"/>
</dbReference>
<dbReference type="SUPFAM" id="SSF48024">
    <property type="entry name" value="N-terminal domain of DnaB helicase"/>
    <property type="match status" value="1"/>
</dbReference>
<dbReference type="AlphaFoldDB" id="A0A2H3NTP3"/>
<dbReference type="InterPro" id="IPR007694">
    <property type="entry name" value="DNA_helicase_DnaB-like_C"/>
</dbReference>
<comment type="caution">
    <text evidence="15">The sequence shown here is derived from an EMBL/GenBank/DDBJ whole genome shotgun (WGS) entry which is preliminary data.</text>
</comment>
<dbReference type="PROSITE" id="PS51199">
    <property type="entry name" value="SF4_HELICASE"/>
    <property type="match status" value="1"/>
</dbReference>
<dbReference type="EC" id="5.6.2.3" evidence="11 12"/>
<evidence type="ECO:0000256" key="8">
    <source>
        <dbReference type="ARBA" id="ARBA00023125"/>
    </source>
</evidence>
<comment type="function">
    <text evidence="12">The main replicative DNA helicase, it participates in initiation and elongation during chromosome replication. Travels ahead of the DNA replisome, separating dsDNA into templates for DNA synthesis. A processive ATP-dependent 5'-3' DNA helicase it has DNA-dependent ATPase activity.</text>
</comment>
<keyword evidence="9" id="KW-0413">Isomerase</keyword>
<protein>
    <recommendedName>
        <fullName evidence="11 12">Replicative DNA helicase</fullName>
        <ecNumber evidence="11 12">5.6.2.3</ecNumber>
    </recommendedName>
</protein>
<gene>
    <name evidence="15" type="primary">dnaB</name>
    <name evidence="15" type="ORF">CRI93_14905</name>
</gene>
<dbReference type="PANTHER" id="PTHR30153:SF2">
    <property type="entry name" value="REPLICATIVE DNA HELICASE"/>
    <property type="match status" value="1"/>
</dbReference>
<feature type="region of interest" description="Disordered" evidence="13">
    <location>
        <begin position="408"/>
        <end position="454"/>
    </location>
</feature>
<dbReference type="PANTHER" id="PTHR30153">
    <property type="entry name" value="REPLICATIVE DNA HELICASE DNAB"/>
    <property type="match status" value="1"/>
</dbReference>
<dbReference type="InterPro" id="IPR036185">
    <property type="entry name" value="DNA_heli_DnaB-like_N_sf"/>
</dbReference>
<evidence type="ECO:0000256" key="6">
    <source>
        <dbReference type="ARBA" id="ARBA00022806"/>
    </source>
</evidence>
<evidence type="ECO:0000256" key="3">
    <source>
        <dbReference type="ARBA" id="ARBA00022705"/>
    </source>
</evidence>
<dbReference type="GO" id="GO:0005524">
    <property type="term" value="F:ATP binding"/>
    <property type="evidence" value="ECO:0007669"/>
    <property type="project" value="UniProtKB-UniRule"/>
</dbReference>
<evidence type="ECO:0000313" key="15">
    <source>
        <dbReference type="EMBL" id="PEN04627.1"/>
    </source>
</evidence>
<keyword evidence="4 12" id="KW-0547">Nucleotide-binding</keyword>
<evidence type="ECO:0000256" key="7">
    <source>
        <dbReference type="ARBA" id="ARBA00022840"/>
    </source>
</evidence>
<dbReference type="SUPFAM" id="SSF52540">
    <property type="entry name" value="P-loop containing nucleoside triphosphate hydrolases"/>
    <property type="match status" value="1"/>
</dbReference>
<dbReference type="EMBL" id="PDEP01000025">
    <property type="protein sequence ID" value="PEN04627.1"/>
    <property type="molecule type" value="Genomic_DNA"/>
</dbReference>
<keyword evidence="8 12" id="KW-0238">DNA-binding</keyword>
<evidence type="ECO:0000256" key="4">
    <source>
        <dbReference type="ARBA" id="ARBA00022741"/>
    </source>
</evidence>
<reference evidence="15 16" key="1">
    <citation type="submission" date="2017-10" db="EMBL/GenBank/DDBJ databases">
        <title>Draft genome of Longimonas halophila.</title>
        <authorList>
            <person name="Goh K.M."/>
            <person name="Shamsir M.S."/>
            <person name="Lim S.W."/>
        </authorList>
    </citation>
    <scope>NUCLEOTIDE SEQUENCE [LARGE SCALE GENOMIC DNA]</scope>
    <source>
        <strain evidence="15 16">KCTC 42399</strain>
    </source>
</reference>
<evidence type="ECO:0000256" key="10">
    <source>
        <dbReference type="ARBA" id="ARBA00048954"/>
    </source>
</evidence>
<accession>A0A2H3NTP3</accession>
<keyword evidence="2 12" id="KW-0639">Primosome</keyword>
<evidence type="ECO:0000256" key="13">
    <source>
        <dbReference type="SAM" id="MobiDB-lite"/>
    </source>
</evidence>
<evidence type="ECO:0000256" key="12">
    <source>
        <dbReference type="RuleBase" id="RU362085"/>
    </source>
</evidence>
<dbReference type="CDD" id="cd00984">
    <property type="entry name" value="DnaB_C"/>
    <property type="match status" value="1"/>
</dbReference>
<dbReference type="GO" id="GO:1990077">
    <property type="term" value="C:primosome complex"/>
    <property type="evidence" value="ECO:0007669"/>
    <property type="project" value="UniProtKB-UniRule"/>
</dbReference>
<dbReference type="NCBIfam" id="TIGR00665">
    <property type="entry name" value="DnaB"/>
    <property type="match status" value="1"/>
</dbReference>
<dbReference type="GO" id="GO:0003677">
    <property type="term" value="F:DNA binding"/>
    <property type="evidence" value="ECO:0007669"/>
    <property type="project" value="UniProtKB-UniRule"/>
</dbReference>
<evidence type="ECO:0000256" key="5">
    <source>
        <dbReference type="ARBA" id="ARBA00022801"/>
    </source>
</evidence>
<feature type="domain" description="SF4 helicase" evidence="14">
    <location>
        <begin position="170"/>
        <end position="439"/>
    </location>
</feature>
<dbReference type="Pfam" id="PF03796">
    <property type="entry name" value="DnaB_C"/>
    <property type="match status" value="1"/>
</dbReference>
<evidence type="ECO:0000256" key="2">
    <source>
        <dbReference type="ARBA" id="ARBA00022515"/>
    </source>
</evidence>
<sequence>MSDLFAIQSERYVIGAALSGERTVFTHILDHIQSADDFYRGAHRDAWRVIMELYRAGKGIDLPIVTQHLPDDSRADGMMLSECFSDVASTDAATLSTHALMVREKALARRVREIAGGAAHELQDGADVFDVLDTMQSGLLEAQRGEAGRSTSAAEGAQAVLEHLEAVDAAPDGVTGIPSGLRDLDKITAGWQPGDLIVIAARPSMGKTSLALHLAHHAARTGVGVGMFSVEMPSRSLYQRMITTEAGVNGQRARRGRLSDADWDDVRDAAASVHDLPLYVDDRSGITPMQVRARAHEWAAQHEIGMLVADYLQLMTPGVKKGTREQEVSYMSREMKGVARDLGVPLILLSQLNRAVEQREDKHPRLSDLRASGAIEQDADVVAFIYRAERYGIDADEQGRPTDGVAEIDVSKQRNGPVGTARVRFDQQTGRWSNLSERDEPAHQGDGATDRAPF</sequence>
<comment type="similarity">
    <text evidence="1 12">Belongs to the helicase family. DnaB subfamily.</text>
</comment>
<dbReference type="GO" id="GO:0043139">
    <property type="term" value="F:5'-3' DNA helicase activity"/>
    <property type="evidence" value="ECO:0007669"/>
    <property type="project" value="UniProtKB-EC"/>
</dbReference>
<dbReference type="Gene3D" id="3.40.50.300">
    <property type="entry name" value="P-loop containing nucleotide triphosphate hydrolases"/>
    <property type="match status" value="1"/>
</dbReference>
<dbReference type="Pfam" id="PF00772">
    <property type="entry name" value="DnaB"/>
    <property type="match status" value="1"/>
</dbReference>
<keyword evidence="5 12" id="KW-0378">Hydrolase</keyword>
<dbReference type="InterPro" id="IPR016136">
    <property type="entry name" value="DNA_helicase_N/primase_C"/>
</dbReference>
<dbReference type="SMART" id="SM00382">
    <property type="entry name" value="AAA"/>
    <property type="match status" value="1"/>
</dbReference>
<organism evidence="15 16">
    <name type="scientific">Longimonas halophila</name>
    <dbReference type="NCBI Taxonomy" id="1469170"/>
    <lineage>
        <taxon>Bacteria</taxon>
        <taxon>Pseudomonadati</taxon>
        <taxon>Rhodothermota</taxon>
        <taxon>Rhodothermia</taxon>
        <taxon>Rhodothermales</taxon>
        <taxon>Salisaetaceae</taxon>
        <taxon>Longimonas</taxon>
    </lineage>
</organism>
<dbReference type="Proteomes" id="UP000221024">
    <property type="component" value="Unassembled WGS sequence"/>
</dbReference>
<dbReference type="InterPro" id="IPR007693">
    <property type="entry name" value="DNA_helicase_DnaB-like_N"/>
</dbReference>
<keyword evidence="7 12" id="KW-0067">ATP-binding</keyword>
<proteinExistence type="inferred from homology"/>
<dbReference type="OrthoDB" id="9773982at2"/>
<evidence type="ECO:0000256" key="9">
    <source>
        <dbReference type="ARBA" id="ARBA00023235"/>
    </source>
</evidence>
<evidence type="ECO:0000313" key="16">
    <source>
        <dbReference type="Proteomes" id="UP000221024"/>
    </source>
</evidence>
<dbReference type="GO" id="GO:0006269">
    <property type="term" value="P:DNA replication, synthesis of primer"/>
    <property type="evidence" value="ECO:0007669"/>
    <property type="project" value="UniProtKB-UniRule"/>
</dbReference>
<name>A0A2H3NTP3_9BACT</name>
<dbReference type="RefSeq" id="WP_098063510.1">
    <property type="nucleotide sequence ID" value="NZ_PDEP01000025.1"/>
</dbReference>
<dbReference type="InterPro" id="IPR007692">
    <property type="entry name" value="DNA_helicase_DnaB"/>
</dbReference>